<evidence type="ECO:0000259" key="6">
    <source>
        <dbReference type="SMART" id="SM00897"/>
    </source>
</evidence>
<feature type="domain" description="FIST C-domain" evidence="7">
    <location>
        <begin position="224"/>
        <end position="368"/>
    </location>
</feature>
<dbReference type="Proteomes" id="UP001250214">
    <property type="component" value="Unassembled WGS sequence"/>
</dbReference>
<organism evidence="8 9">
    <name type="scientific">Lipingzhangella rawalii</name>
    <dbReference type="NCBI Taxonomy" id="2055835"/>
    <lineage>
        <taxon>Bacteria</taxon>
        <taxon>Bacillati</taxon>
        <taxon>Actinomycetota</taxon>
        <taxon>Actinomycetes</taxon>
        <taxon>Streptosporangiales</taxon>
        <taxon>Nocardiopsidaceae</taxon>
        <taxon>Lipingzhangella</taxon>
    </lineage>
</organism>
<comment type="caution">
    <text evidence="8">The sequence shown here is derived from an EMBL/GenBank/DDBJ whole genome shotgun (WGS) entry which is preliminary data.</text>
</comment>
<accession>A0ABU2HBG2</accession>
<dbReference type="InterPro" id="IPR013702">
    <property type="entry name" value="FIST_domain_N"/>
</dbReference>
<name>A0ABU2HBG2_9ACTN</name>
<keyword evidence="5" id="KW-0472">Membrane</keyword>
<dbReference type="PANTHER" id="PTHR14939">
    <property type="entry name" value="F-BOX ONLY PROTEIN 22"/>
    <property type="match status" value="1"/>
</dbReference>
<proteinExistence type="predicted"/>
<dbReference type="InterPro" id="IPR016741">
    <property type="entry name" value="UCP018953"/>
</dbReference>
<keyword evidence="3" id="KW-0812">Transmembrane</keyword>
<comment type="subcellular location">
    <subcellularLocation>
        <location evidence="1">Cell membrane</location>
        <topology evidence="1">Multi-pass membrane protein</topology>
    </subcellularLocation>
</comment>
<keyword evidence="9" id="KW-1185">Reference proteome</keyword>
<dbReference type="PIRSF" id="PIRSF018953">
    <property type="entry name" value="UCP018953"/>
    <property type="match status" value="1"/>
</dbReference>
<dbReference type="InterPro" id="IPR019494">
    <property type="entry name" value="FIST_C"/>
</dbReference>
<evidence type="ECO:0000256" key="5">
    <source>
        <dbReference type="ARBA" id="ARBA00023136"/>
    </source>
</evidence>
<evidence type="ECO:0000259" key="7">
    <source>
        <dbReference type="SMART" id="SM01204"/>
    </source>
</evidence>
<dbReference type="Pfam" id="PF08495">
    <property type="entry name" value="FIST"/>
    <property type="match status" value="1"/>
</dbReference>
<dbReference type="RefSeq" id="WP_310913719.1">
    <property type="nucleotide sequence ID" value="NZ_JAVLVT010000010.1"/>
</dbReference>
<evidence type="ECO:0000313" key="9">
    <source>
        <dbReference type="Proteomes" id="UP001250214"/>
    </source>
</evidence>
<reference evidence="9" key="1">
    <citation type="submission" date="2023-07" db="EMBL/GenBank/DDBJ databases">
        <title>Novel species in the genus Lipingzhangella isolated from Sambhar Salt Lake.</title>
        <authorList>
            <person name="Jiya N."/>
            <person name="Kajale S."/>
            <person name="Sharma A."/>
        </authorList>
    </citation>
    <scope>NUCLEOTIDE SEQUENCE [LARGE SCALE GENOMIC DNA]</scope>
    <source>
        <strain evidence="9">LS1_29</strain>
    </source>
</reference>
<evidence type="ECO:0000256" key="1">
    <source>
        <dbReference type="ARBA" id="ARBA00004651"/>
    </source>
</evidence>
<dbReference type="EMBL" id="JAVLVT010000010">
    <property type="protein sequence ID" value="MDS1272150.1"/>
    <property type="molecule type" value="Genomic_DNA"/>
</dbReference>
<dbReference type="SMART" id="SM00897">
    <property type="entry name" value="FIST"/>
    <property type="match status" value="1"/>
</dbReference>
<keyword evidence="2" id="KW-1003">Cell membrane</keyword>
<evidence type="ECO:0000256" key="2">
    <source>
        <dbReference type="ARBA" id="ARBA00022475"/>
    </source>
</evidence>
<dbReference type="PANTHER" id="PTHR14939:SF5">
    <property type="entry name" value="F-BOX ONLY PROTEIN 22"/>
    <property type="match status" value="1"/>
</dbReference>
<dbReference type="SMART" id="SM01204">
    <property type="entry name" value="FIST_C"/>
    <property type="match status" value="1"/>
</dbReference>
<protein>
    <submittedName>
        <fullName evidence="8">FIST N-terminal domain-containing protein</fullName>
    </submittedName>
</protein>
<dbReference type="Pfam" id="PF10442">
    <property type="entry name" value="FIST_C"/>
    <property type="match status" value="1"/>
</dbReference>
<keyword evidence="4" id="KW-1133">Transmembrane helix</keyword>
<evidence type="ECO:0000256" key="3">
    <source>
        <dbReference type="ARBA" id="ARBA00022692"/>
    </source>
</evidence>
<sequence length="390" mass="40019">MARFGDGLATGTDLVSAAERAVQQALAALDAMPDLVCVFVSGQDADEVALAGERAMALSGDAVTIGCSSTGVIGDGRGVENQGAVSVWAAVLPEVTMTPFTLDTLAEDDRVAVVGMAEPAASDRAALLLANPYTFPAQAFVRTSTEALGDLPVVGGLADAIGGRDDVRLFCLGEVVDRGAVGILLGGSGVLGTAVSQGCSPVGPAVAVTRSEDNVLKEIAGTPAYTKLEQIVGSLPPEQQDLVTEGLQVGIAMDEYADSHEHGDFLIRAIVGADPEAGSIVVGEAVDVGQTVRFHVRDRDTAEKDLIERLEAFAEDTGGRAAGALLFSCNGRGSDMFATADHDVRSVRRTLGIDPVGGFFAGGEIGPVSGRNHVHGFTACLLAFTGDEHD</sequence>
<evidence type="ECO:0000313" key="8">
    <source>
        <dbReference type="EMBL" id="MDS1272150.1"/>
    </source>
</evidence>
<gene>
    <name evidence="8" type="ORF">RIF23_17815</name>
</gene>
<feature type="domain" description="FIST" evidence="6">
    <location>
        <begin position="32"/>
        <end position="223"/>
    </location>
</feature>
<evidence type="ECO:0000256" key="4">
    <source>
        <dbReference type="ARBA" id="ARBA00022989"/>
    </source>
</evidence>